<accession>A0A2N0SI09</accession>
<dbReference type="VEuPathDB" id="FungiDB:RhiirA1_449100"/>
<comment type="caution">
    <text evidence="1">The sequence shown here is derived from an EMBL/GenBank/DDBJ whole genome shotgun (WGS) entry which is preliminary data.</text>
</comment>
<organism evidence="1 2">
    <name type="scientific">Rhizophagus irregularis</name>
    <dbReference type="NCBI Taxonomy" id="588596"/>
    <lineage>
        <taxon>Eukaryota</taxon>
        <taxon>Fungi</taxon>
        <taxon>Fungi incertae sedis</taxon>
        <taxon>Mucoromycota</taxon>
        <taxon>Glomeromycotina</taxon>
        <taxon>Glomeromycetes</taxon>
        <taxon>Glomerales</taxon>
        <taxon>Glomeraceae</taxon>
        <taxon>Rhizophagus</taxon>
    </lineage>
</organism>
<proteinExistence type="predicted"/>
<reference evidence="1 2" key="2">
    <citation type="submission" date="2017-10" db="EMBL/GenBank/DDBJ databases">
        <title>Genome analyses suggest a sexual origin of heterokaryosis in a supposedly ancient asexual fungus.</title>
        <authorList>
            <person name="Corradi N."/>
            <person name="Sedzielewska K."/>
            <person name="Noel J."/>
            <person name="Charron P."/>
            <person name="Farinelli L."/>
            <person name="Marton T."/>
            <person name="Kruger M."/>
            <person name="Pelin A."/>
            <person name="Brachmann A."/>
            <person name="Corradi N."/>
        </authorList>
    </citation>
    <scope>NUCLEOTIDE SEQUENCE [LARGE SCALE GENOMIC DNA]</scope>
    <source>
        <strain evidence="1 2">A1</strain>
    </source>
</reference>
<name>A0A2N0SI09_9GLOM</name>
<evidence type="ECO:0000313" key="2">
    <source>
        <dbReference type="Proteomes" id="UP000232688"/>
    </source>
</evidence>
<evidence type="ECO:0000313" key="1">
    <source>
        <dbReference type="EMBL" id="PKC75195.1"/>
    </source>
</evidence>
<dbReference type="AlphaFoldDB" id="A0A2N0SI09"/>
<gene>
    <name evidence="1" type="ORF">RhiirA1_449100</name>
</gene>
<protein>
    <submittedName>
        <fullName evidence="1">Uncharacterized protein</fullName>
    </submittedName>
</protein>
<sequence>MQRRVRSNQSEQKFHLGVVTLKDSKTRSWSLDPFSWEDPFSIPIQHYHARLEGISRHIAIILLSSTLINRNRIEVARLKAIKAINDVEDIKIFDDDFFSDELIDSNHPINARTERVPEGPRISVQHSFLKLTEEKLERYGMEGGPATVLVEFIEGLYETIPRLKLSTT</sequence>
<dbReference type="Proteomes" id="UP000232688">
    <property type="component" value="Unassembled WGS sequence"/>
</dbReference>
<reference evidence="1 2" key="1">
    <citation type="submission" date="2017-10" db="EMBL/GenBank/DDBJ databases">
        <title>Extensive intraspecific genome diversity in a model arbuscular mycorrhizal fungus.</title>
        <authorList>
            <person name="Chen E.C.H."/>
            <person name="Morin E."/>
            <person name="Baudet D."/>
            <person name="Noel J."/>
            <person name="Ndikumana S."/>
            <person name="Charron P."/>
            <person name="St-Onge C."/>
            <person name="Giorgi J."/>
            <person name="Grigoriev I.V."/>
            <person name="Roux C."/>
            <person name="Martin F.M."/>
            <person name="Corradi N."/>
        </authorList>
    </citation>
    <scope>NUCLEOTIDE SEQUENCE [LARGE SCALE GENOMIC DNA]</scope>
    <source>
        <strain evidence="1 2">A1</strain>
    </source>
</reference>
<dbReference type="EMBL" id="LLXH01000029">
    <property type="protein sequence ID" value="PKC75195.1"/>
    <property type="molecule type" value="Genomic_DNA"/>
</dbReference>